<keyword evidence="1" id="KW-0472">Membrane</keyword>
<name>A0A0G3BC62_9BURK</name>
<dbReference type="PATRIC" id="fig|413882.6.peg.271"/>
<dbReference type="GO" id="GO:1990351">
    <property type="term" value="C:transporter complex"/>
    <property type="evidence" value="ECO:0007669"/>
    <property type="project" value="TreeGrafter"/>
</dbReference>
<reference evidence="4 5" key="1">
    <citation type="submission" date="2015-05" db="EMBL/GenBank/DDBJ databases">
        <authorList>
            <person name="Tang B."/>
            <person name="Yu Y."/>
        </authorList>
    </citation>
    <scope>NUCLEOTIDE SEQUENCE [LARGE SCALE GENOMIC DNA]</scope>
    <source>
        <strain evidence="4 5">DSM 7029</strain>
    </source>
</reference>
<comment type="caution">
    <text evidence="1">Lacks conserved residue(s) required for the propagation of feature annotation.</text>
</comment>
<dbReference type="EMBL" id="CP011371">
    <property type="protein sequence ID" value="AKJ26954.1"/>
    <property type="molecule type" value="Genomic_DNA"/>
</dbReference>
<dbReference type="InterPro" id="IPR045659">
    <property type="entry name" value="LptD_2"/>
</dbReference>
<dbReference type="InterPro" id="IPR050218">
    <property type="entry name" value="LptD"/>
</dbReference>
<dbReference type="GO" id="GO:0043165">
    <property type="term" value="P:Gram-negative-bacterium-type cell outer membrane assembly"/>
    <property type="evidence" value="ECO:0007669"/>
    <property type="project" value="UniProtKB-UniRule"/>
</dbReference>
<dbReference type="InterPro" id="IPR007543">
    <property type="entry name" value="LptD_C"/>
</dbReference>
<dbReference type="Pfam" id="PF19838">
    <property type="entry name" value="LptD_2"/>
    <property type="match status" value="1"/>
</dbReference>
<gene>
    <name evidence="1 4" type="primary">lptD</name>
    <name evidence="4" type="ORF">AAW51_0263</name>
</gene>
<feature type="domain" description="LptD C-terminal" evidence="2">
    <location>
        <begin position="288"/>
        <end position="644"/>
    </location>
</feature>
<feature type="domain" description="LPS-assembly protein LptD central" evidence="3">
    <location>
        <begin position="191"/>
        <end position="278"/>
    </location>
</feature>
<dbReference type="PANTHER" id="PTHR30189">
    <property type="entry name" value="LPS-ASSEMBLY PROTEIN"/>
    <property type="match status" value="1"/>
</dbReference>
<accession>A0A0G3BC62</accession>
<evidence type="ECO:0000256" key="1">
    <source>
        <dbReference type="HAMAP-Rule" id="MF_01411"/>
    </source>
</evidence>
<comment type="subcellular location">
    <subcellularLocation>
        <location evidence="1">Cell outer membrane</location>
    </subcellularLocation>
</comment>
<keyword evidence="1" id="KW-0732">Signal</keyword>
<dbReference type="KEGG" id="pbh:AAW51_0263"/>
<evidence type="ECO:0000313" key="4">
    <source>
        <dbReference type="EMBL" id="AKJ26954.1"/>
    </source>
</evidence>
<evidence type="ECO:0000313" key="5">
    <source>
        <dbReference type="Proteomes" id="UP000035352"/>
    </source>
</evidence>
<dbReference type="HAMAP" id="MF_01411">
    <property type="entry name" value="LPS_assembly_LptD"/>
    <property type="match status" value="1"/>
</dbReference>
<comment type="subunit">
    <text evidence="1">Component of the lipopolysaccharide transport and assembly complex. Interacts with LptE and LptA.</text>
</comment>
<keyword evidence="1" id="KW-0998">Cell outer membrane</keyword>
<evidence type="ECO:0000259" key="3">
    <source>
        <dbReference type="Pfam" id="PF19838"/>
    </source>
</evidence>
<dbReference type="AlphaFoldDB" id="A0A0G3BC62"/>
<dbReference type="Proteomes" id="UP000035352">
    <property type="component" value="Chromosome"/>
</dbReference>
<dbReference type="InterPro" id="IPR020889">
    <property type="entry name" value="LipoPS_assembly_LptD"/>
</dbReference>
<sequence length="754" mass="84363" precursor="true">MVRLLPVTPVLRLLPVAAACLLAAWALRVSAQQPPVAPVDEEQLPVTVEARELKGRPDQEMVAEGDVELKRGATSIRADRIVYDTPKGLAKAYGNVRISRDGNVFSGPELQLQLERYEGFFTNPTYFFAVTQAGGQAERLDFLGQRRVAAIRATYSSCTPDDEGDYAWLLKGRHVTLDFENDVGTAEGGVLTFYGVPILASPYLSFPLSSKRKSGWLPPTPAFDSKSGFELGVPYYWNIAPNLDATLTPSIITKRGGALGTQFRYLQPDYQGELNLHLLPNDRVWGGSRHSVYLRHDGRLPMEGTYAVGINRVSDDDYWKDLERNIPGLTPRLLPGEARANWWLGDWQVYSRVQRWQVLQDPTAPIISPYNREPQVGLRRAHDLGFGLRASLETEINRFTLHQSADENIGRPDATRVHALGSLSWSVVDRPGWFLTPKLSINAASYDIDASSSGPRRRVSRTIPTVSIDNGWVFERNSTWFGRAYVQTLEPRLLYVRTPYRNQDDVPVFDSAAKDFNLTTLFTPNPFSGVDRVSDGHHLTFGGYSRFLDAATGAEALRLGIAQRNLFDRQRITPEGVPFNERFSDVLLLASTDSLIPNWSLSATTQYNPDTRRTVRSTLGVRYTPGNFRTVGASYSHTRRASEQVDVGWQWPVYRGRPSDTGGPACVGSLYTIGRANYSVMERRLTESLFGFEYDAGCWIGRFAVERRSISRDDATTRLMFQIEFVGLSRLGFGANPMQASKDTIPGYQPLRPE</sequence>
<comment type="function">
    <text evidence="1">Together with LptE, is involved in the assembly of lipopolysaccharide (LPS) at the surface of the outer membrane.</text>
</comment>
<dbReference type="GO" id="GO:0009279">
    <property type="term" value="C:cell outer membrane"/>
    <property type="evidence" value="ECO:0007669"/>
    <property type="project" value="UniProtKB-SubCell"/>
</dbReference>
<proteinExistence type="inferred from homology"/>
<dbReference type="RefSeq" id="WP_053013232.1">
    <property type="nucleotide sequence ID" value="NZ_CP011371.1"/>
</dbReference>
<comment type="similarity">
    <text evidence="1">Belongs to the LptD family.</text>
</comment>
<evidence type="ECO:0000259" key="2">
    <source>
        <dbReference type="Pfam" id="PF04453"/>
    </source>
</evidence>
<keyword evidence="5" id="KW-1185">Reference proteome</keyword>
<organism evidence="4 5">
    <name type="scientific">Caldimonas brevitalea</name>
    <dbReference type="NCBI Taxonomy" id="413882"/>
    <lineage>
        <taxon>Bacteria</taxon>
        <taxon>Pseudomonadati</taxon>
        <taxon>Pseudomonadota</taxon>
        <taxon>Betaproteobacteria</taxon>
        <taxon>Burkholderiales</taxon>
        <taxon>Sphaerotilaceae</taxon>
        <taxon>Caldimonas</taxon>
    </lineage>
</organism>
<dbReference type="PANTHER" id="PTHR30189:SF1">
    <property type="entry name" value="LPS-ASSEMBLY PROTEIN LPTD"/>
    <property type="match status" value="1"/>
</dbReference>
<feature type="signal peptide" evidence="1">
    <location>
        <begin position="1"/>
        <end position="31"/>
    </location>
</feature>
<dbReference type="GO" id="GO:0015920">
    <property type="term" value="P:lipopolysaccharide transport"/>
    <property type="evidence" value="ECO:0007669"/>
    <property type="project" value="InterPro"/>
</dbReference>
<protein>
    <recommendedName>
        <fullName evidence="1">LPS-assembly protein LptD</fullName>
    </recommendedName>
</protein>
<feature type="chain" id="PRO_5008988111" description="LPS-assembly protein LptD" evidence="1">
    <location>
        <begin position="32"/>
        <end position="754"/>
    </location>
</feature>
<dbReference type="Pfam" id="PF04453">
    <property type="entry name" value="LptD"/>
    <property type="match status" value="1"/>
</dbReference>
<dbReference type="STRING" id="413882.AAW51_0263"/>
<dbReference type="Gene3D" id="2.60.450.10">
    <property type="entry name" value="Lipopolysaccharide (LPS) transport protein A like domain"/>
    <property type="match status" value="1"/>
</dbReference>